<name>A0AAD2CSC6_9STRA</name>
<protein>
    <submittedName>
        <fullName evidence="2">Uncharacterized protein</fullName>
    </submittedName>
</protein>
<feature type="transmembrane region" description="Helical" evidence="1">
    <location>
        <begin position="188"/>
        <end position="209"/>
    </location>
</feature>
<evidence type="ECO:0000256" key="1">
    <source>
        <dbReference type="SAM" id="Phobius"/>
    </source>
</evidence>
<proteinExistence type="predicted"/>
<evidence type="ECO:0000313" key="3">
    <source>
        <dbReference type="Proteomes" id="UP001295423"/>
    </source>
</evidence>
<organism evidence="2 3">
    <name type="scientific">Cylindrotheca closterium</name>
    <dbReference type="NCBI Taxonomy" id="2856"/>
    <lineage>
        <taxon>Eukaryota</taxon>
        <taxon>Sar</taxon>
        <taxon>Stramenopiles</taxon>
        <taxon>Ochrophyta</taxon>
        <taxon>Bacillariophyta</taxon>
        <taxon>Bacillariophyceae</taxon>
        <taxon>Bacillariophycidae</taxon>
        <taxon>Bacillariales</taxon>
        <taxon>Bacillariaceae</taxon>
        <taxon>Cylindrotheca</taxon>
    </lineage>
</organism>
<gene>
    <name evidence="2" type="ORF">CYCCA115_LOCUS9115</name>
</gene>
<dbReference type="Proteomes" id="UP001295423">
    <property type="component" value="Unassembled WGS sequence"/>
</dbReference>
<keyword evidence="1" id="KW-1133">Transmembrane helix</keyword>
<evidence type="ECO:0000313" key="2">
    <source>
        <dbReference type="EMBL" id="CAJ1944936.1"/>
    </source>
</evidence>
<accession>A0AAD2CSC6</accession>
<comment type="caution">
    <text evidence="2">The sequence shown here is derived from an EMBL/GenBank/DDBJ whole genome shotgun (WGS) entry which is preliminary data.</text>
</comment>
<sequence length="228" mass="25512">MDDSFDHPLEDTSHLEDTSLQEEDTFLVVHKVVQIGLVQNIDHAALRQKAFCLGPLWGQFQPEQIIPLPDCCNTFQQELSLWLDFGLDCNAIQHNDGFEGFGFENALEACCLEVDWLDGFVAQSDLKFENWFQKIVLDSCLDILEDSDILDYSNSTSPMHLSSHAALADMDAASTGSISLSRSSSRSALASLVSHCATYSAFFISFHFLRRTVNCLRKKLKAMPSHSL</sequence>
<dbReference type="AlphaFoldDB" id="A0AAD2CSC6"/>
<dbReference type="EMBL" id="CAKOGP040001280">
    <property type="protein sequence ID" value="CAJ1944936.1"/>
    <property type="molecule type" value="Genomic_DNA"/>
</dbReference>
<keyword evidence="3" id="KW-1185">Reference proteome</keyword>
<keyword evidence="1" id="KW-0812">Transmembrane</keyword>
<reference evidence="2" key="1">
    <citation type="submission" date="2023-08" db="EMBL/GenBank/DDBJ databases">
        <authorList>
            <person name="Audoor S."/>
            <person name="Bilcke G."/>
        </authorList>
    </citation>
    <scope>NUCLEOTIDE SEQUENCE</scope>
</reference>
<keyword evidence="1" id="KW-0472">Membrane</keyword>